<accession>A0ABV2T2D5</accession>
<organism evidence="1 2">
    <name type="scientific">Chitinophaga defluvii</name>
    <dbReference type="NCBI Taxonomy" id="3163343"/>
    <lineage>
        <taxon>Bacteria</taxon>
        <taxon>Pseudomonadati</taxon>
        <taxon>Bacteroidota</taxon>
        <taxon>Chitinophagia</taxon>
        <taxon>Chitinophagales</taxon>
        <taxon>Chitinophagaceae</taxon>
        <taxon>Chitinophaga</taxon>
    </lineage>
</organism>
<name>A0ABV2T2D5_9BACT</name>
<keyword evidence="2" id="KW-1185">Reference proteome</keyword>
<proteinExistence type="predicted"/>
<dbReference type="EMBL" id="JBEXAC010000001">
    <property type="protein sequence ID" value="MET6997194.1"/>
    <property type="molecule type" value="Genomic_DNA"/>
</dbReference>
<comment type="caution">
    <text evidence="1">The sequence shown here is derived from an EMBL/GenBank/DDBJ whole genome shotgun (WGS) entry which is preliminary data.</text>
</comment>
<evidence type="ECO:0000313" key="1">
    <source>
        <dbReference type="EMBL" id="MET6997194.1"/>
    </source>
</evidence>
<protein>
    <submittedName>
        <fullName evidence="1">Uncharacterized protein</fullName>
    </submittedName>
</protein>
<dbReference type="RefSeq" id="WP_354659833.1">
    <property type="nucleotide sequence ID" value="NZ_JBEXAC010000001.1"/>
</dbReference>
<evidence type="ECO:0000313" key="2">
    <source>
        <dbReference type="Proteomes" id="UP001549749"/>
    </source>
</evidence>
<sequence length="187" mass="21027">MDYSEISALVNKYWEGETTLEEETLLRKFFATHTHSLPADLQEAAPLFQYFEGEVTREWPAAHSPELLPASLHEIQPGHNGSQLPLPVADNHTPRVVRIAPWQNWMKYAAVLLMAAGIGYGGKQFLVKQATIQQQLVQKDSFDDPEKAFAETQKALQLLAKNLNKGTSQMQKLAYFDEATEKIEGSN</sequence>
<dbReference type="Proteomes" id="UP001549749">
    <property type="component" value="Unassembled WGS sequence"/>
</dbReference>
<reference evidence="1 2" key="1">
    <citation type="submission" date="2024-06" db="EMBL/GenBank/DDBJ databases">
        <title>Chitinophaga defluvii sp. nov., isolated from municipal sewage.</title>
        <authorList>
            <person name="Zhang L."/>
        </authorList>
    </citation>
    <scope>NUCLEOTIDE SEQUENCE [LARGE SCALE GENOMIC DNA]</scope>
    <source>
        <strain evidence="1 2">H8</strain>
    </source>
</reference>
<gene>
    <name evidence="1" type="ORF">ABR189_07425</name>
</gene>